<evidence type="ECO:0000313" key="6">
    <source>
        <dbReference type="Proteomes" id="UP000190188"/>
    </source>
</evidence>
<dbReference type="InterPro" id="IPR003961">
    <property type="entry name" value="FN3_dom"/>
</dbReference>
<dbReference type="SMART" id="SM00710">
    <property type="entry name" value="PbH1"/>
    <property type="match status" value="5"/>
</dbReference>
<evidence type="ECO:0000256" key="1">
    <source>
        <dbReference type="SAM" id="MobiDB-lite"/>
    </source>
</evidence>
<feature type="signal peptide" evidence="2">
    <location>
        <begin position="1"/>
        <end position="32"/>
    </location>
</feature>
<evidence type="ECO:0000259" key="3">
    <source>
        <dbReference type="PROSITE" id="PS50853"/>
    </source>
</evidence>
<dbReference type="InterPro" id="IPR051465">
    <property type="entry name" value="Cell_Envelope_Struct_Comp"/>
</dbReference>
<dbReference type="Gene3D" id="1.20.1270.90">
    <property type="entry name" value="AF1782-like"/>
    <property type="match status" value="2"/>
</dbReference>
<dbReference type="SUPFAM" id="SSF49373">
    <property type="entry name" value="Invasin/intimin cell-adhesion fragments"/>
    <property type="match status" value="1"/>
</dbReference>
<dbReference type="Gene3D" id="2.60.120.200">
    <property type="match status" value="1"/>
</dbReference>
<dbReference type="Pfam" id="PF02368">
    <property type="entry name" value="Big_2"/>
    <property type="match status" value="1"/>
</dbReference>
<dbReference type="InterPro" id="IPR001119">
    <property type="entry name" value="SLH_dom"/>
</dbReference>
<gene>
    <name evidence="5" type="ORF">BVG16_16115</name>
</gene>
<dbReference type="Pfam" id="PF00041">
    <property type="entry name" value="fn3"/>
    <property type="match status" value="1"/>
</dbReference>
<dbReference type="InterPro" id="IPR003343">
    <property type="entry name" value="Big_2"/>
</dbReference>
<dbReference type="OrthoDB" id="3333873at2"/>
<sequence>MNQVKTRKNRRFLSACLSIVLMATLVIPILPASHVSAAQEQVTNEIHQPKIATTGHTYYVSNDGNDMNDGMSEEQAWASLDKVNSVKLQPGDHILFKAGDVWNGSMKLRETSGTKEAPIVFSSYGDIEQDGRPVINGNGTTTTEKSAIIQNYNGVADKTLSATIDVVDGSYLEFSNFEITNFNPDVISQRAGINIRTASTTVAEWEANPHQGIVITNNYVHDVDGNPKGWKVGSGGILILGNISDVLVENNIVKRVDIEGIRNAGLYKEGDIKANFPRVFKNIIFNNNYVEEVQGDGFVMSNVGENGRMEYNTVVKHSAKNVGNVNYAGLWVIGVKDMIMQYNEVYGGIYGYNDGQAFDVDMFCEGTLYQYNYSHSNRGGFILFMGGSTNSLVRYNMSVNDGDGRYIFHYLPTTSADAPIIHNNTFFIDSQIKTKLISDSGKYLKMYNNIFYSKANTPMGQDKFAGGEVKNNIFYPGTGYQDVTFTGISLKDNIFASPQFARAGEEPQDLINAANSTFDVEQLSGYKLLPGSPAIDAGQDMSAITPSVWSAATKDFFNNPITDGKVDIGAHEYSGDEPANQKPEIMPELITLSKSELELYAQQAGRTLTATFTPSNAWFQGVKWSSSNPQIATVNSNGFIMPMAPGEAIITAESTVDPSIKAHARVQVLAPSPIVSYQVATNDGELSEAHPSVQLRMDGITEEGKTMLYAPFYHVRYSTNQEQIVVDPQTGVMTATGTVTGVDEVEVTAEVQEYKDLRYTQSFEAGWGDFIPESGSEIKTATISNKVAYHGEQSALYVTGDGNNAIQKLFGSPQQGVVSMMMYDDGTKETKTRLVAHVGNARSTLLAGMGILNDGSTSYGSLDYYSVRASGNSTAWETTSVKRSKGWHELKWDYTSGTDLKMYIDGTLVKTTTAIKSFDRIVLGFLWDSANGRTFAFDNIKYALSNEVITKSAVPLRIPVKFAANKEAFGNAISVAQSVYDAAVEGYEPGQYPEGSKESLRAAIGAAQEVYDKDNASQGEVSAAIATLNLAVETFKSSVIVDPSEPADKAALIEVISVARSVYENAEEGLNPGQYPTDAKIRFGAAIETAEEVAAKEEATQHEIQTAVYTLNTALEAFRASMVPVANSPTWMNSRLTASGVTTSGMRLTWSGEVNASEVTGYKIYKDGTGLVTVTGSVYQYDITGLSSNTTYTFKVEASNEHGLWSKDGPNVVQRTQTQETSNPNPSTPSPTTPEVSKPDDQNNKDKDKGKETEGESTGTDEDIKKPEILVTDIEGHWAVKLIKQALTYGFVQGYEDNTFRPDAKVTRAEFATMLGRALRLEQQGELSFVDVDKIPAWARSFISATVGAGIIHGYEDHTFRPAKELTRVELAVMVVRTMGLPVDPQAKLSFSDAGQIPVWAMPYVAAAYEAKLIQGRGDGTFAPNDAATRAESISLILAILMR</sequence>
<feature type="domain" description="SLH" evidence="4">
    <location>
        <begin position="1388"/>
        <end position="1443"/>
    </location>
</feature>
<name>A0A1T2XAH3_9BACL</name>
<dbReference type="PANTHER" id="PTHR43308:SF5">
    <property type="entry name" value="S-LAYER PROTEIN _ PEPTIDOGLYCAN ENDO-BETA-N-ACETYLGLUCOSAMINIDASE"/>
    <property type="match status" value="1"/>
</dbReference>
<dbReference type="InterPro" id="IPR013783">
    <property type="entry name" value="Ig-like_fold"/>
</dbReference>
<accession>A0A1T2XAH3</accession>
<dbReference type="Pfam" id="PF00395">
    <property type="entry name" value="SLH"/>
    <property type="match status" value="3"/>
</dbReference>
<dbReference type="RefSeq" id="WP_078499714.1">
    <property type="nucleotide sequence ID" value="NZ_MSZX01000006.1"/>
</dbReference>
<proteinExistence type="predicted"/>
<reference evidence="5 6" key="1">
    <citation type="submission" date="2017-01" db="EMBL/GenBank/DDBJ databases">
        <title>Genome analysis of Paenibacillus selenitrireducens ES3-24.</title>
        <authorList>
            <person name="Xu D."/>
            <person name="Yao R."/>
            <person name="Zheng S."/>
        </authorList>
    </citation>
    <scope>NUCLEOTIDE SEQUENCE [LARGE SCALE GENOMIC DNA]</scope>
    <source>
        <strain evidence="5 6">ES3-24</strain>
    </source>
</reference>
<dbReference type="Proteomes" id="UP000190188">
    <property type="component" value="Unassembled WGS sequence"/>
</dbReference>
<dbReference type="Gene3D" id="2.60.40.10">
    <property type="entry name" value="Immunoglobulins"/>
    <property type="match status" value="1"/>
</dbReference>
<feature type="domain" description="SLH" evidence="4">
    <location>
        <begin position="1330"/>
        <end position="1387"/>
    </location>
</feature>
<comment type="caution">
    <text evidence="5">The sequence shown here is derived from an EMBL/GenBank/DDBJ whole genome shotgun (WGS) entry which is preliminary data.</text>
</comment>
<dbReference type="EMBL" id="MSZX01000006">
    <property type="protein sequence ID" value="OPA76696.1"/>
    <property type="molecule type" value="Genomic_DNA"/>
</dbReference>
<dbReference type="InterPro" id="IPR012334">
    <property type="entry name" value="Pectin_lyas_fold"/>
</dbReference>
<feature type="domain" description="SLH" evidence="4">
    <location>
        <begin position="1266"/>
        <end position="1329"/>
    </location>
</feature>
<feature type="region of interest" description="Disordered" evidence="1">
    <location>
        <begin position="1214"/>
        <end position="1264"/>
    </location>
</feature>
<feature type="domain" description="Fibronectin type-III" evidence="3">
    <location>
        <begin position="1132"/>
        <end position="1221"/>
    </location>
</feature>
<dbReference type="Gene3D" id="2.160.20.10">
    <property type="entry name" value="Single-stranded right-handed beta-helix, Pectin lyase-like"/>
    <property type="match status" value="1"/>
</dbReference>
<keyword evidence="6" id="KW-1185">Reference proteome</keyword>
<evidence type="ECO:0000259" key="4">
    <source>
        <dbReference type="PROSITE" id="PS51272"/>
    </source>
</evidence>
<dbReference type="Gene3D" id="2.60.40.1080">
    <property type="match status" value="1"/>
</dbReference>
<dbReference type="InterPro" id="IPR006626">
    <property type="entry name" value="PbH1"/>
</dbReference>
<dbReference type="Pfam" id="PF07554">
    <property type="entry name" value="FIVAR"/>
    <property type="match status" value="2"/>
</dbReference>
<dbReference type="InterPro" id="IPR036116">
    <property type="entry name" value="FN3_sf"/>
</dbReference>
<evidence type="ECO:0000313" key="5">
    <source>
        <dbReference type="EMBL" id="OPA76696.1"/>
    </source>
</evidence>
<organism evidence="5 6">
    <name type="scientific">Paenibacillus selenitireducens</name>
    <dbReference type="NCBI Taxonomy" id="1324314"/>
    <lineage>
        <taxon>Bacteria</taxon>
        <taxon>Bacillati</taxon>
        <taxon>Bacillota</taxon>
        <taxon>Bacilli</taxon>
        <taxon>Bacillales</taxon>
        <taxon>Paenibacillaceae</taxon>
        <taxon>Paenibacillus</taxon>
    </lineage>
</organism>
<dbReference type="InterPro" id="IPR008964">
    <property type="entry name" value="Invasin/intimin_cell_adhesion"/>
</dbReference>
<dbReference type="CDD" id="cd00063">
    <property type="entry name" value="FN3"/>
    <property type="match status" value="1"/>
</dbReference>
<dbReference type="PROSITE" id="PS51272">
    <property type="entry name" value="SLH"/>
    <property type="match status" value="3"/>
</dbReference>
<evidence type="ECO:0000256" key="2">
    <source>
        <dbReference type="SAM" id="SignalP"/>
    </source>
</evidence>
<protein>
    <submittedName>
        <fullName evidence="5">Uncharacterized protein</fullName>
    </submittedName>
</protein>
<dbReference type="SUPFAM" id="SSF49265">
    <property type="entry name" value="Fibronectin type III"/>
    <property type="match status" value="1"/>
</dbReference>
<dbReference type="STRING" id="1324314.BVG16_16115"/>
<dbReference type="PROSITE" id="PS50853">
    <property type="entry name" value="FN3"/>
    <property type="match status" value="1"/>
</dbReference>
<keyword evidence="2" id="KW-0732">Signal</keyword>
<dbReference type="InterPro" id="IPR011050">
    <property type="entry name" value="Pectin_lyase_fold/virulence"/>
</dbReference>
<feature type="chain" id="PRO_5039145430" evidence="2">
    <location>
        <begin position="33"/>
        <end position="1443"/>
    </location>
</feature>
<dbReference type="SMART" id="SM00060">
    <property type="entry name" value="FN3"/>
    <property type="match status" value="1"/>
</dbReference>
<feature type="compositionally biased region" description="Basic and acidic residues" evidence="1">
    <location>
        <begin position="1237"/>
        <end position="1254"/>
    </location>
</feature>
<dbReference type="SUPFAM" id="SSF51126">
    <property type="entry name" value="Pectin lyase-like"/>
    <property type="match status" value="1"/>
</dbReference>
<dbReference type="PANTHER" id="PTHR43308">
    <property type="entry name" value="OUTER MEMBRANE PROTEIN ALPHA-RELATED"/>
    <property type="match status" value="1"/>
</dbReference>